<proteinExistence type="predicted"/>
<reference evidence="1" key="1">
    <citation type="submission" date="2021-06" db="EMBL/GenBank/DDBJ databases">
        <authorList>
            <person name="Kallberg Y."/>
            <person name="Tangrot J."/>
            <person name="Rosling A."/>
        </authorList>
    </citation>
    <scope>NUCLEOTIDE SEQUENCE</scope>
    <source>
        <strain evidence="1">AU212A</strain>
    </source>
</reference>
<keyword evidence="2" id="KW-1185">Reference proteome</keyword>
<dbReference type="Proteomes" id="UP000789860">
    <property type="component" value="Unassembled WGS sequence"/>
</dbReference>
<accession>A0ACA9MCC8</accession>
<evidence type="ECO:0000313" key="2">
    <source>
        <dbReference type="Proteomes" id="UP000789860"/>
    </source>
</evidence>
<dbReference type="EMBL" id="CAJVPM010011336">
    <property type="protein sequence ID" value="CAG8580313.1"/>
    <property type="molecule type" value="Genomic_DNA"/>
</dbReference>
<protein>
    <submittedName>
        <fullName evidence="1">1014_t:CDS:1</fullName>
    </submittedName>
</protein>
<organism evidence="1 2">
    <name type="scientific">Scutellospora calospora</name>
    <dbReference type="NCBI Taxonomy" id="85575"/>
    <lineage>
        <taxon>Eukaryota</taxon>
        <taxon>Fungi</taxon>
        <taxon>Fungi incertae sedis</taxon>
        <taxon>Mucoromycota</taxon>
        <taxon>Glomeromycotina</taxon>
        <taxon>Glomeromycetes</taxon>
        <taxon>Diversisporales</taxon>
        <taxon>Gigasporaceae</taxon>
        <taxon>Scutellospora</taxon>
    </lineage>
</organism>
<comment type="caution">
    <text evidence="1">The sequence shown here is derived from an EMBL/GenBank/DDBJ whole genome shotgun (WGS) entry which is preliminary data.</text>
</comment>
<sequence>MKDDIEVVDPDSQASIAKHYKVCRLNQIPTTSVEKRYNYAYLALDEKCKSFSFYTDLHQEKLEKE</sequence>
<evidence type="ECO:0000313" key="1">
    <source>
        <dbReference type="EMBL" id="CAG8580313.1"/>
    </source>
</evidence>
<gene>
    <name evidence="1" type="ORF">SCALOS_LOCUS6179</name>
</gene>
<name>A0ACA9MCC8_9GLOM</name>